<sequence>MRRNPYYSGPVSDHFDGRRFFNPGSDVADKTLRDIWRWRKTSTPTPWPSGIDIVPVLPERSVQDARVTLVGHATVLIQICGLNIVTDPLWSQRAGPAGFVGPKRIAPPAVAFNDLPRIDVVLLSHNHYDHLDVATLRRLVARDEPLIVTLLGNDAILGSAIPAARVEVGDWWDGQRLSDDVEVVIVPAHHWSARSLRDRRMAL</sequence>
<dbReference type="PANTHER" id="PTHR15032">
    <property type="entry name" value="N-ACYL-PHOSPHATIDYLETHANOLAMINE-HYDROLYZING PHOSPHOLIPASE D"/>
    <property type="match status" value="1"/>
</dbReference>
<evidence type="ECO:0000259" key="1">
    <source>
        <dbReference type="Pfam" id="PF12706"/>
    </source>
</evidence>
<protein>
    <recommendedName>
        <fullName evidence="1">Metallo-beta-lactamase domain-containing protein</fullName>
    </recommendedName>
</protein>
<organism evidence="2 3">
    <name type="scientific">Brucella tritici</name>
    <dbReference type="NCBI Taxonomy" id="94626"/>
    <lineage>
        <taxon>Bacteria</taxon>
        <taxon>Pseudomonadati</taxon>
        <taxon>Pseudomonadota</taxon>
        <taxon>Alphaproteobacteria</taxon>
        <taxon>Hyphomicrobiales</taxon>
        <taxon>Brucellaceae</taxon>
        <taxon>Brucella/Ochrobactrum group</taxon>
        <taxon>Brucella</taxon>
    </lineage>
</organism>
<reference evidence="2 3" key="1">
    <citation type="submission" date="2019-09" db="EMBL/GenBank/DDBJ databases">
        <title>Taxonomic organization of the family Brucellaceae based on a phylogenomic approach.</title>
        <authorList>
            <person name="Leclercq S."/>
            <person name="Cloeckaert A."/>
            <person name="Zygmunt M.S."/>
        </authorList>
    </citation>
    <scope>NUCLEOTIDE SEQUENCE [LARGE SCALE GENOMIC DNA]</scope>
    <source>
        <strain evidence="2 3">WS1830</strain>
    </source>
</reference>
<accession>A0A6L3YUL7</accession>
<dbReference type="SUPFAM" id="SSF56281">
    <property type="entry name" value="Metallo-hydrolase/oxidoreductase"/>
    <property type="match status" value="1"/>
</dbReference>
<feature type="domain" description="Metallo-beta-lactamase" evidence="1">
    <location>
        <begin position="83"/>
        <end position="197"/>
    </location>
</feature>
<dbReference type="InterPro" id="IPR001279">
    <property type="entry name" value="Metallo-B-lactamas"/>
</dbReference>
<name>A0A6L3YUL7_9HYPH</name>
<evidence type="ECO:0000313" key="3">
    <source>
        <dbReference type="Proteomes" id="UP000481643"/>
    </source>
</evidence>
<dbReference type="GO" id="GO:0005737">
    <property type="term" value="C:cytoplasm"/>
    <property type="evidence" value="ECO:0007669"/>
    <property type="project" value="TreeGrafter"/>
</dbReference>
<dbReference type="Gene3D" id="3.60.15.10">
    <property type="entry name" value="Ribonuclease Z/Hydroxyacylglutathione hydrolase-like"/>
    <property type="match status" value="1"/>
</dbReference>
<dbReference type="Proteomes" id="UP000481643">
    <property type="component" value="Unassembled WGS sequence"/>
</dbReference>
<proteinExistence type="predicted"/>
<dbReference type="InterPro" id="IPR036866">
    <property type="entry name" value="RibonucZ/Hydroxyglut_hydro"/>
</dbReference>
<dbReference type="PANTHER" id="PTHR15032:SF4">
    <property type="entry name" value="N-ACYL-PHOSPHATIDYLETHANOLAMINE-HYDROLYZING PHOSPHOLIPASE D"/>
    <property type="match status" value="1"/>
</dbReference>
<comment type="caution">
    <text evidence="2">The sequence shown here is derived from an EMBL/GenBank/DDBJ whole genome shotgun (WGS) entry which is preliminary data.</text>
</comment>
<evidence type="ECO:0000313" key="2">
    <source>
        <dbReference type="EMBL" id="KAB2688463.1"/>
    </source>
</evidence>
<dbReference type="AlphaFoldDB" id="A0A6L3YUL7"/>
<gene>
    <name evidence="2" type="ORF">F9L08_06140</name>
</gene>
<dbReference type="EMBL" id="WBVX01000004">
    <property type="protein sequence ID" value="KAB2688463.1"/>
    <property type="molecule type" value="Genomic_DNA"/>
</dbReference>
<dbReference type="Pfam" id="PF12706">
    <property type="entry name" value="Lactamase_B_2"/>
    <property type="match status" value="1"/>
</dbReference>